<sequence length="434" mass="49568">MPSSDEEIISKRQRVKIKPRPIIPKPRRALATSQSNTQTETANDSGTEKQIKQSSFCEDDDEDGFFTKKTFTWKPTAEETTENNTLGEEQTVTDETVAGNRKQRTNGRKHRRKFDWTKSVDQIVIDCDEASDDNLSDISDGVAELISITRKQKKVNDAMDVTVERVTVTPPPMLDHLAVRSSMNGLQSTSNELLSDVSCSQFDTELDPGLISLAQQAKRKDVQNHEGDKVRVLVRLVYHPETVVDDHNRAAISQYERPMIFIMRLEDNFEKLITHFCEAKKIQKQDLVITYDEVKVFPRSTPASLGMNKYAEIVAFEKTIYDYLQLQKAAERERKLKETELLTSEYDTPTPVDDFEEQIEDMLHLKLKSRDGSVEKLKMKRSEIISTVIAKYRSIKKLLPGAQVQLTFEGELLDPLQKLEDTELEDGDMLMVMG</sequence>
<dbReference type="CDD" id="cd01763">
    <property type="entry name" value="Ubl_SUMO_like"/>
    <property type="match status" value="1"/>
</dbReference>
<evidence type="ECO:0000256" key="1">
    <source>
        <dbReference type="SAM" id="MobiDB-lite"/>
    </source>
</evidence>
<dbReference type="PANTHER" id="PTHR10562">
    <property type="entry name" value="SMALL UBIQUITIN-RELATED MODIFIER"/>
    <property type="match status" value="1"/>
</dbReference>
<dbReference type="Proteomes" id="UP000789739">
    <property type="component" value="Unassembled WGS sequence"/>
</dbReference>
<accession>A0A9N9AA42</accession>
<feature type="compositionally biased region" description="Polar residues" evidence="1">
    <location>
        <begin position="31"/>
        <end position="45"/>
    </location>
</feature>
<dbReference type="InterPro" id="IPR029071">
    <property type="entry name" value="Ubiquitin-like_domsf"/>
</dbReference>
<feature type="domain" description="Ubiquitin-like" evidence="2">
    <location>
        <begin position="363"/>
        <end position="434"/>
    </location>
</feature>
<dbReference type="OrthoDB" id="3365399at2759"/>
<dbReference type="Gene3D" id="3.10.20.90">
    <property type="entry name" value="Phosphatidylinositol 3-kinase Catalytic Subunit, Chain A, domain 1"/>
    <property type="match status" value="2"/>
</dbReference>
<protein>
    <submittedName>
        <fullName evidence="3">8978_t:CDS:1</fullName>
    </submittedName>
</protein>
<gene>
    <name evidence="3" type="ORF">PBRASI_LOCUS3692</name>
</gene>
<dbReference type="EMBL" id="CAJVPI010000344">
    <property type="protein sequence ID" value="CAG8522343.1"/>
    <property type="molecule type" value="Genomic_DNA"/>
</dbReference>
<evidence type="ECO:0000313" key="4">
    <source>
        <dbReference type="Proteomes" id="UP000789739"/>
    </source>
</evidence>
<feature type="region of interest" description="Disordered" evidence="1">
    <location>
        <begin position="75"/>
        <end position="106"/>
    </location>
</feature>
<dbReference type="AlphaFoldDB" id="A0A9N9AA42"/>
<feature type="region of interest" description="Disordered" evidence="1">
    <location>
        <begin position="1"/>
        <end position="59"/>
    </location>
</feature>
<dbReference type="InterPro" id="IPR000626">
    <property type="entry name" value="Ubiquitin-like_dom"/>
</dbReference>
<dbReference type="PROSITE" id="PS50053">
    <property type="entry name" value="UBIQUITIN_2"/>
    <property type="match status" value="1"/>
</dbReference>
<evidence type="ECO:0000313" key="3">
    <source>
        <dbReference type="EMBL" id="CAG8522343.1"/>
    </source>
</evidence>
<dbReference type="InterPro" id="IPR022617">
    <property type="entry name" value="Rad60/SUMO-like_dom"/>
</dbReference>
<proteinExistence type="predicted"/>
<keyword evidence="4" id="KW-1185">Reference proteome</keyword>
<name>A0A9N9AA42_9GLOM</name>
<evidence type="ECO:0000259" key="2">
    <source>
        <dbReference type="PROSITE" id="PS50053"/>
    </source>
</evidence>
<organism evidence="3 4">
    <name type="scientific">Paraglomus brasilianum</name>
    <dbReference type="NCBI Taxonomy" id="144538"/>
    <lineage>
        <taxon>Eukaryota</taxon>
        <taxon>Fungi</taxon>
        <taxon>Fungi incertae sedis</taxon>
        <taxon>Mucoromycota</taxon>
        <taxon>Glomeromycotina</taxon>
        <taxon>Glomeromycetes</taxon>
        <taxon>Paraglomerales</taxon>
        <taxon>Paraglomeraceae</taxon>
        <taxon>Paraglomus</taxon>
    </lineage>
</organism>
<comment type="caution">
    <text evidence="3">The sequence shown here is derived from an EMBL/GenBank/DDBJ whole genome shotgun (WGS) entry which is preliminary data.</text>
</comment>
<dbReference type="Pfam" id="PF11976">
    <property type="entry name" value="Rad60-SLD"/>
    <property type="match status" value="1"/>
</dbReference>
<dbReference type="SUPFAM" id="SSF54236">
    <property type="entry name" value="Ubiquitin-like"/>
    <property type="match status" value="2"/>
</dbReference>
<reference evidence="3" key="1">
    <citation type="submission" date="2021-06" db="EMBL/GenBank/DDBJ databases">
        <authorList>
            <person name="Kallberg Y."/>
            <person name="Tangrot J."/>
            <person name="Rosling A."/>
        </authorList>
    </citation>
    <scope>NUCLEOTIDE SEQUENCE</scope>
    <source>
        <strain evidence="3">BR232B</strain>
    </source>
</reference>